<evidence type="ECO:0000313" key="3">
    <source>
        <dbReference type="Proteomes" id="UP000237000"/>
    </source>
</evidence>
<sequence length="123" mass="14141">MNKCLYGYAHIERKEVLKSDRRDNHLISPTIEAPASPRQNLGWEIGSPQTKRQMELERGRPRLRSKTEKEGGRKIDEGVRERQRGSGKELRCRTDDRARERETGSGKELCYSGRVNSCVSRIG</sequence>
<dbReference type="AlphaFoldDB" id="A0A2P5F7R2"/>
<dbReference type="Proteomes" id="UP000237000">
    <property type="component" value="Unassembled WGS sequence"/>
</dbReference>
<protein>
    <submittedName>
        <fullName evidence="2">Uncharacterized protein</fullName>
    </submittedName>
</protein>
<keyword evidence="3" id="KW-1185">Reference proteome</keyword>
<reference evidence="3" key="1">
    <citation type="submission" date="2016-06" db="EMBL/GenBank/DDBJ databases">
        <title>Parallel loss of symbiosis genes in relatives of nitrogen-fixing non-legume Parasponia.</title>
        <authorList>
            <person name="Van Velzen R."/>
            <person name="Holmer R."/>
            <person name="Bu F."/>
            <person name="Rutten L."/>
            <person name="Van Zeijl A."/>
            <person name="Liu W."/>
            <person name="Santuari L."/>
            <person name="Cao Q."/>
            <person name="Sharma T."/>
            <person name="Shen D."/>
            <person name="Roswanjaya Y."/>
            <person name="Wardhani T."/>
            <person name="Kalhor M.S."/>
            <person name="Jansen J."/>
            <person name="Van den Hoogen J."/>
            <person name="Gungor B."/>
            <person name="Hartog M."/>
            <person name="Hontelez J."/>
            <person name="Verver J."/>
            <person name="Yang W.-C."/>
            <person name="Schijlen E."/>
            <person name="Repin R."/>
            <person name="Schilthuizen M."/>
            <person name="Schranz E."/>
            <person name="Heidstra R."/>
            <person name="Miyata K."/>
            <person name="Fedorova E."/>
            <person name="Kohlen W."/>
            <person name="Bisseling T."/>
            <person name="Smit S."/>
            <person name="Geurts R."/>
        </authorList>
    </citation>
    <scope>NUCLEOTIDE SEQUENCE [LARGE SCALE GENOMIC DNA]</scope>
    <source>
        <strain evidence="3">cv. RG33-2</strain>
    </source>
</reference>
<evidence type="ECO:0000313" key="2">
    <source>
        <dbReference type="EMBL" id="PON93799.1"/>
    </source>
</evidence>
<feature type="region of interest" description="Disordered" evidence="1">
    <location>
        <begin position="32"/>
        <end position="106"/>
    </location>
</feature>
<feature type="compositionally biased region" description="Basic and acidic residues" evidence="1">
    <location>
        <begin position="52"/>
        <end position="105"/>
    </location>
</feature>
<evidence type="ECO:0000256" key="1">
    <source>
        <dbReference type="SAM" id="MobiDB-lite"/>
    </source>
</evidence>
<organism evidence="2 3">
    <name type="scientific">Trema orientale</name>
    <name type="common">Charcoal tree</name>
    <name type="synonym">Celtis orientalis</name>
    <dbReference type="NCBI Taxonomy" id="63057"/>
    <lineage>
        <taxon>Eukaryota</taxon>
        <taxon>Viridiplantae</taxon>
        <taxon>Streptophyta</taxon>
        <taxon>Embryophyta</taxon>
        <taxon>Tracheophyta</taxon>
        <taxon>Spermatophyta</taxon>
        <taxon>Magnoliopsida</taxon>
        <taxon>eudicotyledons</taxon>
        <taxon>Gunneridae</taxon>
        <taxon>Pentapetalae</taxon>
        <taxon>rosids</taxon>
        <taxon>fabids</taxon>
        <taxon>Rosales</taxon>
        <taxon>Cannabaceae</taxon>
        <taxon>Trema</taxon>
    </lineage>
</organism>
<comment type="caution">
    <text evidence="2">The sequence shown here is derived from an EMBL/GenBank/DDBJ whole genome shotgun (WGS) entry which is preliminary data.</text>
</comment>
<proteinExistence type="predicted"/>
<gene>
    <name evidence="2" type="ORF">TorRG33x02_105020</name>
</gene>
<accession>A0A2P5F7R2</accession>
<dbReference type="EMBL" id="JXTC01000056">
    <property type="protein sequence ID" value="PON93799.1"/>
    <property type="molecule type" value="Genomic_DNA"/>
</dbReference>
<name>A0A2P5F7R2_TREOI</name>
<dbReference type="InParanoid" id="A0A2P5F7R2"/>